<dbReference type="RefSeq" id="WP_013866397.1">
    <property type="nucleotide sequence ID" value="NC_015636.1"/>
</dbReference>
<dbReference type="InterPro" id="IPR001656">
    <property type="entry name" value="PsdUridine_synth_TruD"/>
</dbReference>
<feature type="active site" description="Nucleophile" evidence="4">
    <location>
        <position position="134"/>
    </location>
</feature>
<protein>
    <recommendedName>
        <fullName evidence="4">Probable tRNA pseudouridine synthase D</fullName>
        <ecNumber evidence="4">5.4.99.27</ecNumber>
    </recommendedName>
    <alternativeName>
        <fullName evidence="4">tRNA pseudouridine(13) synthase</fullName>
    </alternativeName>
    <alternativeName>
        <fullName evidence="4">tRNA pseudouridylate synthase D</fullName>
    </alternativeName>
    <alternativeName>
        <fullName evidence="4">tRNA-uridine isomerase D</fullName>
    </alternativeName>
</protein>
<dbReference type="PROSITE" id="PS50984">
    <property type="entry name" value="TRUD"/>
    <property type="match status" value="1"/>
</dbReference>
<dbReference type="NCBIfam" id="TIGR00094">
    <property type="entry name" value="tRNA_TruD_broad"/>
    <property type="match status" value="1"/>
</dbReference>
<evidence type="ECO:0000256" key="4">
    <source>
        <dbReference type="HAMAP-Rule" id="MF_01082"/>
    </source>
</evidence>
<dbReference type="PROSITE" id="PS01268">
    <property type="entry name" value="UPF0024"/>
    <property type="match status" value="1"/>
</dbReference>
<dbReference type="AlphaFoldDB" id="F8ANE7"/>
<accession>F8ANE7</accession>
<dbReference type="EC" id="5.4.99.27" evidence="4"/>
<dbReference type="OrthoDB" id="1798at2157"/>
<sequence>MRNYLLINKRKAESQENLNNYRKNIVLKFRKNKIYNTIDKMRPNLNKYLLNLKIEGCIKKYPEDFIVEEITENGIVLEHGKDLKDVFKNTKNWNGSFIHFTLEKINWNTMDAIRKLAKRTGTKRKNFGFAGTKDKFALTTQRVGCFGVKPEKLEEIKNSIKDIKIRDIQKTNVKLRMGSLWGNKFTIRIRLNDKDNNKNKCDNNSNNKNGNNADIEKLNDILKNIKLDYVLNYYGMQRFGTYRPITHIVGKFIYNRDFESAFYTYCGTPINEIGKTLEARKLVDEGDFRGALKIYPNSQYYEKKMIRHYLKTGSYKESFKVLPPQLKSMFVNAYQSYLFNEMINKRYEYGFEAMEGDVLINGIPTGVLIGSHSELSGGIQGEIEKEIIDEENLDLKAFKIEDFGNFPGARRKLIAKVYDFTYNVEDEGIVLRFKMEKGNYATVVLREFIDI</sequence>
<evidence type="ECO:0000256" key="2">
    <source>
        <dbReference type="ARBA" id="ARBA00022694"/>
    </source>
</evidence>
<dbReference type="EMBL" id="CP002792">
    <property type="protein sequence ID" value="AEH06211.1"/>
    <property type="molecule type" value="Genomic_DNA"/>
</dbReference>
<comment type="catalytic activity">
    <reaction evidence="4">
        <text>uridine(13) in tRNA = pseudouridine(13) in tRNA</text>
        <dbReference type="Rhea" id="RHEA:42540"/>
        <dbReference type="Rhea" id="RHEA-COMP:10105"/>
        <dbReference type="Rhea" id="RHEA-COMP:10106"/>
        <dbReference type="ChEBI" id="CHEBI:65314"/>
        <dbReference type="ChEBI" id="CHEBI:65315"/>
        <dbReference type="EC" id="5.4.99.27"/>
    </reaction>
</comment>
<dbReference type="GO" id="GO:0031119">
    <property type="term" value="P:tRNA pseudouridine synthesis"/>
    <property type="evidence" value="ECO:0007669"/>
    <property type="project" value="UniProtKB-UniRule"/>
</dbReference>
<dbReference type="InterPro" id="IPR011760">
    <property type="entry name" value="PsdUridine_synth_TruD_insert"/>
</dbReference>
<dbReference type="HOGENOM" id="CLU_005281_3_0_2"/>
<dbReference type="GO" id="GO:0003723">
    <property type="term" value="F:RNA binding"/>
    <property type="evidence" value="ECO:0007669"/>
    <property type="project" value="InterPro"/>
</dbReference>
<evidence type="ECO:0000256" key="3">
    <source>
        <dbReference type="ARBA" id="ARBA00023235"/>
    </source>
</evidence>
<dbReference type="PANTHER" id="PTHR13326">
    <property type="entry name" value="TRNA PSEUDOURIDINE SYNTHASE D"/>
    <property type="match status" value="1"/>
</dbReference>
<name>F8ANE7_METOI</name>
<dbReference type="KEGG" id="mok:Metok_0218"/>
<dbReference type="Proteomes" id="UP000009296">
    <property type="component" value="Chromosome"/>
</dbReference>
<comment type="similarity">
    <text evidence="1 4">Belongs to the pseudouridine synthase TruD family.</text>
</comment>
<keyword evidence="7" id="KW-1185">Reference proteome</keyword>
<dbReference type="InterPro" id="IPR020103">
    <property type="entry name" value="PsdUridine_synth_cat_dom_sf"/>
</dbReference>
<dbReference type="Pfam" id="PF01142">
    <property type="entry name" value="TruD"/>
    <property type="match status" value="2"/>
</dbReference>
<organism evidence="6 7">
    <name type="scientific">Methanothermococcus okinawensis (strain DSM 14208 / JCM 11175 / IH1)</name>
    <dbReference type="NCBI Taxonomy" id="647113"/>
    <lineage>
        <taxon>Archaea</taxon>
        <taxon>Methanobacteriati</taxon>
        <taxon>Methanobacteriota</taxon>
        <taxon>Methanomada group</taxon>
        <taxon>Methanococci</taxon>
        <taxon>Methanococcales</taxon>
        <taxon>Methanococcaceae</taxon>
        <taxon>Methanothermococcus</taxon>
    </lineage>
</organism>
<dbReference type="InterPro" id="IPR020119">
    <property type="entry name" value="PsdUridine_synth_TruD_CS"/>
</dbReference>
<feature type="domain" description="TRUD" evidence="5">
    <location>
        <begin position="229"/>
        <end position="416"/>
    </location>
</feature>
<dbReference type="STRING" id="647113.Metok_0218"/>
<evidence type="ECO:0000313" key="7">
    <source>
        <dbReference type="Proteomes" id="UP000009296"/>
    </source>
</evidence>
<keyword evidence="2 4" id="KW-0819">tRNA processing</keyword>
<dbReference type="PANTHER" id="PTHR13326:SF21">
    <property type="entry name" value="PSEUDOURIDYLATE SYNTHASE PUS7L"/>
    <property type="match status" value="1"/>
</dbReference>
<dbReference type="SUPFAM" id="SSF55120">
    <property type="entry name" value="Pseudouridine synthase"/>
    <property type="match status" value="1"/>
</dbReference>
<evidence type="ECO:0000313" key="6">
    <source>
        <dbReference type="EMBL" id="AEH06211.1"/>
    </source>
</evidence>
<dbReference type="HAMAP" id="MF_01082">
    <property type="entry name" value="TruD"/>
    <property type="match status" value="1"/>
</dbReference>
<dbReference type="SMR" id="F8ANE7"/>
<dbReference type="GeneID" id="10772335"/>
<keyword evidence="3 4" id="KW-0413">Isomerase</keyword>
<dbReference type="GO" id="GO:0160150">
    <property type="term" value="F:tRNA pseudouridine(13) synthase activity"/>
    <property type="evidence" value="ECO:0007669"/>
    <property type="project" value="UniProtKB-EC"/>
</dbReference>
<reference evidence="6" key="1">
    <citation type="submission" date="2011-05" db="EMBL/GenBank/DDBJ databases">
        <title>Complete sequence of chromosome of Methanothermococcus okinawensis IH1.</title>
        <authorList>
            <consortium name="US DOE Joint Genome Institute"/>
            <person name="Lucas S."/>
            <person name="Han J."/>
            <person name="Lapidus A."/>
            <person name="Cheng J.-F."/>
            <person name="Goodwin L."/>
            <person name="Pitluck S."/>
            <person name="Peters L."/>
            <person name="Mikhailova N."/>
            <person name="Held B."/>
            <person name="Han C."/>
            <person name="Tapia R."/>
            <person name="Land M."/>
            <person name="Hauser L."/>
            <person name="Kyrpides N."/>
            <person name="Ivanova N."/>
            <person name="Pagani I."/>
            <person name="Sieprawska-Lupa M."/>
            <person name="Takai K."/>
            <person name="Miyazaki J."/>
            <person name="Whitman W."/>
            <person name="Woyke T."/>
        </authorList>
    </citation>
    <scope>NUCLEOTIDE SEQUENCE</scope>
    <source>
        <strain evidence="6">IH1</strain>
    </source>
</reference>
<dbReference type="Gene3D" id="3.30.2350.20">
    <property type="entry name" value="TruD, catalytic domain"/>
    <property type="match status" value="3"/>
</dbReference>
<evidence type="ECO:0000259" key="5">
    <source>
        <dbReference type="PROSITE" id="PS50984"/>
    </source>
</evidence>
<proteinExistence type="inferred from homology"/>
<evidence type="ECO:0000256" key="1">
    <source>
        <dbReference type="ARBA" id="ARBA00007953"/>
    </source>
</evidence>
<dbReference type="PIRSF" id="PIRSF037016">
    <property type="entry name" value="Pseudouridin_synth_euk_prd"/>
    <property type="match status" value="1"/>
</dbReference>
<comment type="function">
    <text evidence="4">Could be responsible for synthesis of pseudouridine from uracil-13 in transfer RNAs.</text>
</comment>
<dbReference type="eggNOG" id="arCOG04252">
    <property type="taxonomic scope" value="Archaea"/>
</dbReference>
<dbReference type="InterPro" id="IPR042214">
    <property type="entry name" value="TruD_catalytic"/>
</dbReference>
<gene>
    <name evidence="4" type="primary">truD</name>
    <name evidence="6" type="ordered locus">Metok_0218</name>
</gene>